<dbReference type="PANTHER" id="PTHR30429">
    <property type="entry name" value="D-METHIONINE-BINDING LIPOPROTEIN METQ"/>
    <property type="match status" value="1"/>
</dbReference>
<sequence length="284" mass="31111">MTIKRFVTILGVTACAGLVLTACSGKKEDATTVTVGLMTKTASDEARWDKIEETLKKDGIKLVYKEFTDYSQPNKAVASGEVDINAFQTYNYQDNWNKENKGNLVTIAETYISPLNLFSGTDQAGNVKYQSVDDLPKGAQIAIQNDATNASRALFVLQGAGLITLNVSSDKLASQANIVENKKDITIKELDASQTARALKSVDAAIVNNNYAVPAKLDYKSSLYKEKADENAKQWFNILTGKKGWEKSPKAKAIKALVKAYQTDEVKKIIIKTSNGVDLPVWDK</sequence>
<dbReference type="Gene3D" id="3.40.190.10">
    <property type="entry name" value="Periplasmic binding protein-like II"/>
    <property type="match status" value="2"/>
</dbReference>
<evidence type="ECO:0000313" key="8">
    <source>
        <dbReference type="Proteomes" id="UP000254797"/>
    </source>
</evidence>
<keyword evidence="5" id="KW-0564">Palmitate</keyword>
<keyword evidence="3" id="KW-0732">Signal</keyword>
<gene>
    <name evidence="7" type="primary">atmB</name>
    <name evidence="7" type="ORF">NCTC4670_01991</name>
</gene>
<dbReference type="AlphaFoldDB" id="A0A380JY22"/>
<evidence type="ECO:0000256" key="5">
    <source>
        <dbReference type="ARBA" id="ARBA00023139"/>
    </source>
</evidence>
<dbReference type="RefSeq" id="WP_115246670.1">
    <property type="nucleotide sequence ID" value="NZ_JAIEZZ010000009.1"/>
</dbReference>
<dbReference type="Proteomes" id="UP000254797">
    <property type="component" value="Unassembled WGS sequence"/>
</dbReference>
<evidence type="ECO:0000256" key="6">
    <source>
        <dbReference type="ARBA" id="ARBA00023288"/>
    </source>
</evidence>
<evidence type="ECO:0000256" key="4">
    <source>
        <dbReference type="ARBA" id="ARBA00023136"/>
    </source>
</evidence>
<dbReference type="PANTHER" id="PTHR30429:SF0">
    <property type="entry name" value="METHIONINE-BINDING LIPOPROTEIN METQ"/>
    <property type="match status" value="1"/>
</dbReference>
<dbReference type="InterPro" id="IPR004872">
    <property type="entry name" value="Lipoprotein_NlpA"/>
</dbReference>
<dbReference type="EMBL" id="UHFG01000004">
    <property type="protein sequence ID" value="SUN51418.1"/>
    <property type="molecule type" value="Genomic_DNA"/>
</dbReference>
<comment type="subcellular location">
    <subcellularLocation>
        <location evidence="1">Membrane</location>
        <topology evidence="1">Lipid-anchor</topology>
    </subcellularLocation>
</comment>
<dbReference type="Pfam" id="PF03180">
    <property type="entry name" value="Lipoprotein_9"/>
    <property type="match status" value="1"/>
</dbReference>
<dbReference type="GO" id="GO:0016020">
    <property type="term" value="C:membrane"/>
    <property type="evidence" value="ECO:0007669"/>
    <property type="project" value="UniProtKB-SubCell"/>
</dbReference>
<comment type="similarity">
    <text evidence="2">Belongs to the NlpA lipoprotein family.</text>
</comment>
<accession>A0A380JY22</accession>
<evidence type="ECO:0000256" key="1">
    <source>
        <dbReference type="ARBA" id="ARBA00004635"/>
    </source>
</evidence>
<evidence type="ECO:0000256" key="2">
    <source>
        <dbReference type="ARBA" id="ARBA00008973"/>
    </source>
</evidence>
<dbReference type="PROSITE" id="PS51257">
    <property type="entry name" value="PROKAR_LIPOPROTEIN"/>
    <property type="match status" value="1"/>
</dbReference>
<proteinExistence type="inferred from homology"/>
<keyword evidence="6 7" id="KW-0449">Lipoprotein</keyword>
<keyword evidence="4" id="KW-0472">Membrane</keyword>
<evidence type="ECO:0000313" key="7">
    <source>
        <dbReference type="EMBL" id="SUN51418.1"/>
    </source>
</evidence>
<organism evidence="7 8">
    <name type="scientific">Streptococcus dysgalactiae subsp. dysgalactiae</name>
    <dbReference type="NCBI Taxonomy" id="99822"/>
    <lineage>
        <taxon>Bacteria</taxon>
        <taxon>Bacillati</taxon>
        <taxon>Bacillota</taxon>
        <taxon>Bacilli</taxon>
        <taxon>Lactobacillales</taxon>
        <taxon>Streptococcaceae</taxon>
        <taxon>Streptococcus</taxon>
    </lineage>
</organism>
<evidence type="ECO:0000256" key="3">
    <source>
        <dbReference type="ARBA" id="ARBA00022729"/>
    </source>
</evidence>
<reference evidence="7 8" key="1">
    <citation type="submission" date="2018-06" db="EMBL/GenBank/DDBJ databases">
        <authorList>
            <consortium name="Pathogen Informatics"/>
            <person name="Doyle S."/>
        </authorList>
    </citation>
    <scope>NUCLEOTIDE SEQUENCE [LARGE SCALE GENOMIC DNA]</scope>
    <source>
        <strain evidence="7 8">NCTC4670</strain>
    </source>
</reference>
<name>A0A380JY22_STRDY</name>
<dbReference type="SUPFAM" id="SSF53850">
    <property type="entry name" value="Periplasmic binding protein-like II"/>
    <property type="match status" value="1"/>
</dbReference>
<protein>
    <submittedName>
        <fullName evidence="7">D-methionine-binding lipoprotein metQ</fullName>
    </submittedName>
</protein>